<keyword evidence="6 13" id="KW-1133">Transmembrane helix</keyword>
<evidence type="ECO:0000256" key="11">
    <source>
        <dbReference type="ARBA" id="ARBA00023319"/>
    </source>
</evidence>
<protein>
    <submittedName>
        <fullName evidence="16">Fc receptor like 2</fullName>
    </submittedName>
</protein>
<dbReference type="InterPro" id="IPR003599">
    <property type="entry name" value="Ig_sub"/>
</dbReference>
<feature type="domain" description="Ig-like" evidence="15">
    <location>
        <begin position="12"/>
        <end position="101"/>
    </location>
</feature>
<evidence type="ECO:0000256" key="14">
    <source>
        <dbReference type="SAM" id="SignalP"/>
    </source>
</evidence>
<dbReference type="CDD" id="cd00096">
    <property type="entry name" value="Ig"/>
    <property type="match status" value="1"/>
</dbReference>
<dbReference type="SUPFAM" id="SSF48726">
    <property type="entry name" value="Immunoglobulin"/>
    <property type="match status" value="4"/>
</dbReference>
<keyword evidence="8" id="KW-1015">Disulfide bond</keyword>
<dbReference type="InterPro" id="IPR050488">
    <property type="entry name" value="Ig_Fc_receptor"/>
</dbReference>
<evidence type="ECO:0000256" key="10">
    <source>
        <dbReference type="ARBA" id="ARBA00023180"/>
    </source>
</evidence>
<dbReference type="OrthoDB" id="10012075at2759"/>
<feature type="domain" description="Ig-like" evidence="15">
    <location>
        <begin position="190"/>
        <end position="289"/>
    </location>
</feature>
<reference evidence="16" key="3">
    <citation type="submission" date="2025-09" db="UniProtKB">
        <authorList>
            <consortium name="Ensembl"/>
        </authorList>
    </citation>
    <scope>IDENTIFICATION</scope>
</reference>
<proteinExistence type="predicted"/>
<feature type="domain" description="Ig-like" evidence="15">
    <location>
        <begin position="107"/>
        <end position="186"/>
    </location>
</feature>
<evidence type="ECO:0000256" key="2">
    <source>
        <dbReference type="ARBA" id="ARBA00022475"/>
    </source>
</evidence>
<dbReference type="Proteomes" id="UP000694564">
    <property type="component" value="Chromosome 1"/>
</dbReference>
<evidence type="ECO:0000313" key="16">
    <source>
        <dbReference type="Ensembl" id="ENSSVLP00005003916.1"/>
    </source>
</evidence>
<dbReference type="GO" id="GO:0007166">
    <property type="term" value="P:cell surface receptor signaling pathway"/>
    <property type="evidence" value="ECO:0007669"/>
    <property type="project" value="TreeGrafter"/>
</dbReference>
<dbReference type="InterPro" id="IPR013151">
    <property type="entry name" value="Immunoglobulin_dom"/>
</dbReference>
<dbReference type="FunFam" id="2.60.40.10:FF:001308">
    <property type="entry name" value="Fc receptor like 4"/>
    <property type="match status" value="1"/>
</dbReference>
<keyword evidence="5" id="KW-0677">Repeat</keyword>
<evidence type="ECO:0000256" key="3">
    <source>
        <dbReference type="ARBA" id="ARBA00022692"/>
    </source>
</evidence>
<evidence type="ECO:0000256" key="4">
    <source>
        <dbReference type="ARBA" id="ARBA00022729"/>
    </source>
</evidence>
<evidence type="ECO:0000256" key="8">
    <source>
        <dbReference type="ARBA" id="ARBA00023157"/>
    </source>
</evidence>
<dbReference type="GO" id="GO:0035591">
    <property type="term" value="F:signaling adaptor activity"/>
    <property type="evidence" value="ECO:0007669"/>
    <property type="project" value="Ensembl"/>
</dbReference>
<evidence type="ECO:0000256" key="7">
    <source>
        <dbReference type="ARBA" id="ARBA00023136"/>
    </source>
</evidence>
<keyword evidence="11" id="KW-0393">Immunoglobulin domain</keyword>
<dbReference type="InterPro" id="IPR007110">
    <property type="entry name" value="Ig-like_dom"/>
</dbReference>
<keyword evidence="2" id="KW-1003">Cell membrane</keyword>
<reference evidence="16" key="1">
    <citation type="submission" date="2020-06" db="EMBL/GenBank/DDBJ databases">
        <authorList>
            <consortium name="Wellcome Sanger Institute Data Sharing"/>
        </authorList>
    </citation>
    <scope>NUCLEOTIDE SEQUENCE [LARGE SCALE GENOMIC DNA]</scope>
</reference>
<dbReference type="Pfam" id="PF00047">
    <property type="entry name" value="ig"/>
    <property type="match status" value="1"/>
</dbReference>
<feature type="region of interest" description="Disordered" evidence="12">
    <location>
        <begin position="482"/>
        <end position="507"/>
    </location>
</feature>
<evidence type="ECO:0000256" key="5">
    <source>
        <dbReference type="ARBA" id="ARBA00022737"/>
    </source>
</evidence>
<name>A0A8D2AM64_SCIVU</name>
<sequence>MLLWTLLVFFGPFSDVDGLTLLVPSSVFEGDSIVLTCQEEKGCKIKTMSYYKDEKELFLPNGVSSFLIQSAVLSDSGKYYCTATCKGFRQKKKSSERVNITVQDLFPHPVLTASSYQPTEGSPVLTCETQLSPQRSDVQLQFHFFRDSQSLGSSWSSSPELQMPAMWREDSGSYWCQADTLSHRIRKKSPQFQILVQRVPVSNVSLETLSPGGQVFEGEKLVLLCSVAEGTGNISFSWHREATGTSIGKKTQHSFSAELEIPAVKESDAGDYHCRADNGHDPVQSKAVNVLVRIPVSHPVLILRAPRTQAVVGDMVELYCEVLRGSPPNLYQFYHKDITLWNISAPSGGGASFNLSLTAEHSGNYSCEADNGLGAQHSETVILSISGPDGYRKILVIAKVLGGLLGALGFTGVALLCYCWSHKVSGGSFAINAPRGAASPNPQEFTHSSSLPGTEELQPVYVNVIPGDMDVVYSQICSSQPLGGSANTRTSSENKDFQVSYSSVKKA</sequence>
<reference evidence="16" key="2">
    <citation type="submission" date="2025-08" db="UniProtKB">
        <authorList>
            <consortium name="Ensembl"/>
        </authorList>
    </citation>
    <scope>IDENTIFICATION</scope>
</reference>
<keyword evidence="3 13" id="KW-0812">Transmembrane</keyword>
<dbReference type="Pfam" id="PF13895">
    <property type="entry name" value="Ig_2"/>
    <property type="match status" value="2"/>
</dbReference>
<dbReference type="AlphaFoldDB" id="A0A8D2AM64"/>
<dbReference type="GO" id="GO:0004888">
    <property type="term" value="F:transmembrane signaling receptor activity"/>
    <property type="evidence" value="ECO:0007669"/>
    <property type="project" value="TreeGrafter"/>
</dbReference>
<dbReference type="FunFam" id="2.60.40.10:FF:000357">
    <property type="entry name" value="Fc receptor like 1"/>
    <property type="match status" value="1"/>
</dbReference>
<dbReference type="PANTHER" id="PTHR11481:SF101">
    <property type="entry name" value="FC RECEPTOR-LIKE PROTEIN 2"/>
    <property type="match status" value="1"/>
</dbReference>
<organism evidence="16 17">
    <name type="scientific">Sciurus vulgaris</name>
    <name type="common">Eurasian red squirrel</name>
    <dbReference type="NCBI Taxonomy" id="55149"/>
    <lineage>
        <taxon>Eukaryota</taxon>
        <taxon>Metazoa</taxon>
        <taxon>Chordata</taxon>
        <taxon>Craniata</taxon>
        <taxon>Vertebrata</taxon>
        <taxon>Euteleostomi</taxon>
        <taxon>Mammalia</taxon>
        <taxon>Eutheria</taxon>
        <taxon>Euarchontoglires</taxon>
        <taxon>Glires</taxon>
        <taxon>Rodentia</taxon>
        <taxon>Sciuromorpha</taxon>
        <taxon>Sciuridae</taxon>
        <taxon>Sciurinae</taxon>
        <taxon>Sciurini</taxon>
        <taxon>Sciurus</taxon>
    </lineage>
</organism>
<keyword evidence="9" id="KW-0675">Receptor</keyword>
<feature type="signal peptide" evidence="14">
    <location>
        <begin position="1"/>
        <end position="18"/>
    </location>
</feature>
<dbReference type="GO" id="GO:0009897">
    <property type="term" value="C:external side of plasma membrane"/>
    <property type="evidence" value="ECO:0007669"/>
    <property type="project" value="TreeGrafter"/>
</dbReference>
<keyword evidence="4 14" id="KW-0732">Signal</keyword>
<comment type="subcellular location">
    <subcellularLocation>
        <location evidence="1">Cell membrane</location>
        <topology evidence="1">Single-pass type I membrane protein</topology>
    </subcellularLocation>
</comment>
<keyword evidence="10" id="KW-0325">Glycoprotein</keyword>
<evidence type="ECO:0000256" key="6">
    <source>
        <dbReference type="ARBA" id="ARBA00022989"/>
    </source>
</evidence>
<feature type="transmembrane region" description="Helical" evidence="13">
    <location>
        <begin position="394"/>
        <end position="420"/>
    </location>
</feature>
<evidence type="ECO:0000256" key="13">
    <source>
        <dbReference type="SAM" id="Phobius"/>
    </source>
</evidence>
<dbReference type="InterPro" id="IPR013783">
    <property type="entry name" value="Ig-like_fold"/>
</dbReference>
<feature type="domain" description="Ig-like" evidence="15">
    <location>
        <begin position="299"/>
        <end position="386"/>
    </location>
</feature>
<evidence type="ECO:0000256" key="1">
    <source>
        <dbReference type="ARBA" id="ARBA00004251"/>
    </source>
</evidence>
<dbReference type="GeneTree" id="ENSGT01050000244808"/>
<gene>
    <name evidence="16" type="primary">FCRL2</name>
</gene>
<dbReference type="InterPro" id="IPR003598">
    <property type="entry name" value="Ig_sub2"/>
</dbReference>
<evidence type="ECO:0000256" key="9">
    <source>
        <dbReference type="ARBA" id="ARBA00023170"/>
    </source>
</evidence>
<dbReference type="PANTHER" id="PTHR11481">
    <property type="entry name" value="IMMUNOGLOBULIN FC RECEPTOR"/>
    <property type="match status" value="1"/>
</dbReference>
<dbReference type="Gene3D" id="2.60.40.10">
    <property type="entry name" value="Immunoglobulins"/>
    <property type="match status" value="4"/>
</dbReference>
<dbReference type="InterPro" id="IPR036179">
    <property type="entry name" value="Ig-like_dom_sf"/>
</dbReference>
<keyword evidence="17" id="KW-1185">Reference proteome</keyword>
<dbReference type="PROSITE" id="PS50835">
    <property type="entry name" value="IG_LIKE"/>
    <property type="match status" value="4"/>
</dbReference>
<keyword evidence="7 13" id="KW-0472">Membrane</keyword>
<feature type="chain" id="PRO_5034125460" evidence="14">
    <location>
        <begin position="19"/>
        <end position="507"/>
    </location>
</feature>
<evidence type="ECO:0000313" key="17">
    <source>
        <dbReference type="Proteomes" id="UP000694564"/>
    </source>
</evidence>
<dbReference type="GO" id="GO:0019903">
    <property type="term" value="F:protein phosphatase binding"/>
    <property type="evidence" value="ECO:0007669"/>
    <property type="project" value="Ensembl"/>
</dbReference>
<dbReference type="GO" id="GO:0006955">
    <property type="term" value="P:immune response"/>
    <property type="evidence" value="ECO:0007669"/>
    <property type="project" value="TreeGrafter"/>
</dbReference>
<evidence type="ECO:0000256" key="12">
    <source>
        <dbReference type="SAM" id="MobiDB-lite"/>
    </source>
</evidence>
<evidence type="ECO:0000259" key="15">
    <source>
        <dbReference type="PROSITE" id="PS50835"/>
    </source>
</evidence>
<dbReference type="Ensembl" id="ENSSVLT00005004309.1">
    <property type="protein sequence ID" value="ENSSVLP00005003916.1"/>
    <property type="gene ID" value="ENSSVLG00005003126.1"/>
</dbReference>
<accession>A0A8D2AM64</accession>
<dbReference type="SMART" id="SM00409">
    <property type="entry name" value="IG"/>
    <property type="match status" value="4"/>
</dbReference>
<dbReference type="SMART" id="SM00408">
    <property type="entry name" value="IGc2"/>
    <property type="match status" value="4"/>
</dbReference>